<feature type="region of interest" description="Disordered" evidence="3">
    <location>
        <begin position="1"/>
        <end position="31"/>
    </location>
</feature>
<dbReference type="Pfam" id="PF04082">
    <property type="entry name" value="Fungal_trans"/>
    <property type="match status" value="1"/>
</dbReference>
<feature type="compositionally biased region" description="Low complexity" evidence="3">
    <location>
        <begin position="950"/>
        <end position="962"/>
    </location>
</feature>
<keyword evidence="1" id="KW-0479">Metal-binding</keyword>
<dbReference type="GO" id="GO:0000981">
    <property type="term" value="F:DNA-binding transcription factor activity, RNA polymerase II-specific"/>
    <property type="evidence" value="ECO:0007669"/>
    <property type="project" value="InterPro"/>
</dbReference>
<organism evidence="5 6">
    <name type="scientific">Rhodotorula taiwanensis</name>
    <dbReference type="NCBI Taxonomy" id="741276"/>
    <lineage>
        <taxon>Eukaryota</taxon>
        <taxon>Fungi</taxon>
        <taxon>Dikarya</taxon>
        <taxon>Basidiomycota</taxon>
        <taxon>Pucciniomycotina</taxon>
        <taxon>Microbotryomycetes</taxon>
        <taxon>Sporidiobolales</taxon>
        <taxon>Sporidiobolaceae</taxon>
        <taxon>Rhodotorula</taxon>
    </lineage>
</organism>
<dbReference type="GO" id="GO:0045944">
    <property type="term" value="P:positive regulation of transcription by RNA polymerase II"/>
    <property type="evidence" value="ECO:0007669"/>
    <property type="project" value="TreeGrafter"/>
</dbReference>
<dbReference type="PROSITE" id="PS00463">
    <property type="entry name" value="ZN2_CY6_FUNGAL_1"/>
    <property type="match status" value="1"/>
</dbReference>
<feature type="region of interest" description="Disordered" evidence="3">
    <location>
        <begin position="93"/>
        <end position="136"/>
    </location>
</feature>
<sequence>MDTPQGSAPPEGSDDPNSASNALKNKPKRTYRACQPCRARKLKCDLGDPEAPSDPPCKRCRRESRDCVFVLRANVKTYLDPIATAAVLDGTPGPPTYTAIPPQRPTKRLKTSFGGGDSPGREAEEGGEAGTSGVLQPNAAASMATGELLPTPHLGGWSAPPATRSNLVHVTSGSPPNEAASAVAGPSRLAESVGASSSTHPGRGEGSSSGGYDPHNPHFRHPGLARATATGPVNPGDGVISSATSTDGFTEGEDDDDDDERGRPSRARGRLGRNGVDANVLLSSTLHNPSDALRLLATASSLRSAEAFAYKADSMSDSRSRAGSLSRLDNDRRASSHSRERRRSSRSHERPAGINPSPLASVMPGDAPLLEEADEAREGVEPSREEQHSVWQRWVPIQEGMVAISEAEALLTFFKEHMAHLYPLLLDRIFEPVHLPALTSRESLLLAAMITISARYSSLPTRSRARVIHEALAEYCRDELVGILDGSGAMRHISSVEALLLLTEWPPITVGRSHKGSTTRDRDRDGRSESRRRTGWGRGRSATRVDQRDQSQTRGRPTERATSNSQHRNFGQSDLDEDNANEENAEALLRSSAQYDGMSWSFIGCAVRLAQELGISNVEFDSVKGTSLSWEEERRLRTWIYCYNADRHVSVRLGRNAVIQAYMSSSWWEQVTNHASHGVRREGGSELWAERTLPQGLIAALMGTIQERLYPNKEITRSMLRTGHWESFIRSLDHELRMMLLKSQNVLQQGNIEATLLQMEFEYVRLYGNAIALRALQERLRRAVKANDLWFVSPSLLNLQEGQWILDALAAAQSILERTVNFLAPKGYLRLAPSRLHQRILFASTFLFKALAVGVVEHGQSKVLGLLSQTITVLRDNASDRQHIACGFAALLRRLQAQCKPTLFSRFGVRVQQNGAEGAGDASGATPAPATAASPAPEGVSTVQQADPVLAPTPSLGGSLPPSAAPTPRFNIPGLPPVAESGPTEHPSMLPMPQFAQHDPNGQTPTALPPWLAGAGEPALEMGGFRLGDVFAPVSMGSGLGDPNGQMRSMYEWDPMSHSIQVGHEQDLLFQSLWGGGMAAGGDLGGMGHQNPALNLFGTLVGDD</sequence>
<keyword evidence="2" id="KW-0539">Nucleus</keyword>
<dbReference type="SMART" id="SM00906">
    <property type="entry name" value="Fungal_trans"/>
    <property type="match status" value="1"/>
</dbReference>
<dbReference type="InterPro" id="IPR001138">
    <property type="entry name" value="Zn2Cys6_DnaBD"/>
</dbReference>
<dbReference type="SUPFAM" id="SSF57701">
    <property type="entry name" value="Zn2/Cys6 DNA-binding domain"/>
    <property type="match status" value="1"/>
</dbReference>
<feature type="compositionally biased region" description="Basic and acidic residues" evidence="3">
    <location>
        <begin position="328"/>
        <end position="338"/>
    </location>
</feature>
<dbReference type="GO" id="GO:0003677">
    <property type="term" value="F:DNA binding"/>
    <property type="evidence" value="ECO:0007669"/>
    <property type="project" value="InterPro"/>
</dbReference>
<feature type="region of interest" description="Disordered" evidence="3">
    <location>
        <begin position="916"/>
        <end position="986"/>
    </location>
</feature>
<feature type="compositionally biased region" description="Polar residues" evidence="3">
    <location>
        <begin position="560"/>
        <end position="572"/>
    </location>
</feature>
<comment type="caution">
    <text evidence="5">The sequence shown here is derived from an EMBL/GenBank/DDBJ whole genome shotgun (WGS) entry which is preliminary data.</text>
</comment>
<dbReference type="CDD" id="cd00067">
    <property type="entry name" value="GAL4"/>
    <property type="match status" value="1"/>
</dbReference>
<dbReference type="GO" id="GO:0008270">
    <property type="term" value="F:zinc ion binding"/>
    <property type="evidence" value="ECO:0007669"/>
    <property type="project" value="InterPro"/>
</dbReference>
<evidence type="ECO:0000259" key="4">
    <source>
        <dbReference type="PROSITE" id="PS50048"/>
    </source>
</evidence>
<dbReference type="STRING" id="741276.A0A2S5BBB0"/>
<feature type="compositionally biased region" description="Basic and acidic residues" evidence="3">
    <location>
        <begin position="518"/>
        <end position="532"/>
    </location>
</feature>
<feature type="compositionally biased region" description="Basic and acidic residues" evidence="3">
    <location>
        <begin position="543"/>
        <end position="559"/>
    </location>
</feature>
<dbReference type="InterPro" id="IPR007219">
    <property type="entry name" value="XnlR_reg_dom"/>
</dbReference>
<protein>
    <recommendedName>
        <fullName evidence="4">Zn(2)-C6 fungal-type domain-containing protein</fullName>
    </recommendedName>
</protein>
<reference evidence="5 6" key="1">
    <citation type="journal article" date="2018" name="Front. Microbiol.">
        <title>Prospects for Fungal Bioremediation of Acidic Radioactive Waste Sites: Characterization and Genome Sequence of Rhodotorula taiwanensis MD1149.</title>
        <authorList>
            <person name="Tkavc R."/>
            <person name="Matrosova V.Y."/>
            <person name="Grichenko O.E."/>
            <person name="Gostincar C."/>
            <person name="Volpe R.P."/>
            <person name="Klimenkova P."/>
            <person name="Gaidamakova E.K."/>
            <person name="Zhou C.E."/>
            <person name="Stewart B.J."/>
            <person name="Lyman M.G."/>
            <person name="Malfatti S.A."/>
            <person name="Rubinfeld B."/>
            <person name="Courtot M."/>
            <person name="Singh J."/>
            <person name="Dalgard C.L."/>
            <person name="Hamilton T."/>
            <person name="Frey K.G."/>
            <person name="Gunde-Cimerman N."/>
            <person name="Dugan L."/>
            <person name="Daly M.J."/>
        </authorList>
    </citation>
    <scope>NUCLEOTIDE SEQUENCE [LARGE SCALE GENOMIC DNA]</scope>
    <source>
        <strain evidence="5 6">MD1149</strain>
    </source>
</reference>
<dbReference type="InterPro" id="IPR052780">
    <property type="entry name" value="AAA_Catabolism_Regulators"/>
</dbReference>
<dbReference type="GO" id="GO:0009074">
    <property type="term" value="P:aromatic amino acid family catabolic process"/>
    <property type="evidence" value="ECO:0007669"/>
    <property type="project" value="TreeGrafter"/>
</dbReference>
<dbReference type="CDD" id="cd12148">
    <property type="entry name" value="fungal_TF_MHR"/>
    <property type="match status" value="1"/>
</dbReference>
<dbReference type="PANTHER" id="PTHR31644">
    <property type="entry name" value="TRANSCRIPTIONAL ACTIVATOR ARO80-RELATED"/>
    <property type="match status" value="1"/>
</dbReference>
<feature type="domain" description="Zn(2)-C6 fungal-type" evidence="4">
    <location>
        <begin position="33"/>
        <end position="69"/>
    </location>
</feature>
<dbReference type="GO" id="GO:0006351">
    <property type="term" value="P:DNA-templated transcription"/>
    <property type="evidence" value="ECO:0007669"/>
    <property type="project" value="InterPro"/>
</dbReference>
<dbReference type="PANTHER" id="PTHR31644:SF2">
    <property type="entry name" value="TRANSCRIPTIONAL ACTIVATOR ARO80-RELATED"/>
    <property type="match status" value="1"/>
</dbReference>
<keyword evidence="6" id="KW-1185">Reference proteome</keyword>
<feature type="compositionally biased region" description="Acidic residues" evidence="3">
    <location>
        <begin position="250"/>
        <end position="259"/>
    </location>
</feature>
<dbReference type="GO" id="GO:0005634">
    <property type="term" value="C:nucleus"/>
    <property type="evidence" value="ECO:0007669"/>
    <property type="project" value="TreeGrafter"/>
</dbReference>
<feature type="region of interest" description="Disordered" evidence="3">
    <location>
        <begin position="511"/>
        <end position="578"/>
    </location>
</feature>
<evidence type="ECO:0000313" key="5">
    <source>
        <dbReference type="EMBL" id="POY74054.1"/>
    </source>
</evidence>
<dbReference type="AlphaFoldDB" id="A0A2S5BBB0"/>
<dbReference type="EMBL" id="PJQD01000029">
    <property type="protein sequence ID" value="POY74054.1"/>
    <property type="molecule type" value="Genomic_DNA"/>
</dbReference>
<feature type="region of interest" description="Disordered" evidence="3">
    <location>
        <begin position="148"/>
        <end position="272"/>
    </location>
</feature>
<dbReference type="Gene3D" id="4.10.240.10">
    <property type="entry name" value="Zn(2)-C6 fungal-type DNA-binding domain"/>
    <property type="match status" value="1"/>
</dbReference>
<feature type="compositionally biased region" description="Polar residues" evidence="3">
    <location>
        <begin position="163"/>
        <end position="175"/>
    </location>
</feature>
<dbReference type="Proteomes" id="UP000237144">
    <property type="component" value="Unassembled WGS sequence"/>
</dbReference>
<evidence type="ECO:0000313" key="6">
    <source>
        <dbReference type="Proteomes" id="UP000237144"/>
    </source>
</evidence>
<dbReference type="Pfam" id="PF00172">
    <property type="entry name" value="Zn_clus"/>
    <property type="match status" value="1"/>
</dbReference>
<feature type="compositionally biased region" description="Low complexity" evidence="3">
    <location>
        <begin position="919"/>
        <end position="937"/>
    </location>
</feature>
<dbReference type="SMART" id="SM00066">
    <property type="entry name" value="GAL4"/>
    <property type="match status" value="1"/>
</dbReference>
<dbReference type="InterPro" id="IPR036864">
    <property type="entry name" value="Zn2-C6_fun-type_DNA-bd_sf"/>
</dbReference>
<evidence type="ECO:0000256" key="1">
    <source>
        <dbReference type="ARBA" id="ARBA00022723"/>
    </source>
</evidence>
<name>A0A2S5BBB0_9BASI</name>
<gene>
    <name evidence="5" type="ORF">BMF94_2866</name>
</gene>
<accession>A0A2S5BBB0</accession>
<proteinExistence type="predicted"/>
<evidence type="ECO:0000256" key="3">
    <source>
        <dbReference type="SAM" id="MobiDB-lite"/>
    </source>
</evidence>
<evidence type="ECO:0000256" key="2">
    <source>
        <dbReference type="ARBA" id="ARBA00023242"/>
    </source>
</evidence>
<feature type="region of interest" description="Disordered" evidence="3">
    <location>
        <begin position="311"/>
        <end position="365"/>
    </location>
</feature>
<dbReference type="PROSITE" id="PS50048">
    <property type="entry name" value="ZN2_CY6_FUNGAL_2"/>
    <property type="match status" value="1"/>
</dbReference>
<dbReference type="OrthoDB" id="39175at2759"/>